<dbReference type="EMBL" id="JBEAFC010000001">
    <property type="protein sequence ID" value="KAL1568903.1"/>
    <property type="molecule type" value="Genomic_DNA"/>
</dbReference>
<comment type="caution">
    <text evidence="2">The sequence shown here is derived from an EMBL/GenBank/DDBJ whole genome shotgun (WGS) entry which is preliminary data.</text>
</comment>
<keyword evidence="2" id="KW-0723">Serine/threonine-protein kinase</keyword>
<evidence type="ECO:0000259" key="1">
    <source>
        <dbReference type="Pfam" id="PF07714"/>
    </source>
</evidence>
<dbReference type="Pfam" id="PF07714">
    <property type="entry name" value="PK_Tyr_Ser-Thr"/>
    <property type="match status" value="1"/>
</dbReference>
<name>A0ABD1IJN3_SALDI</name>
<keyword evidence="2" id="KW-0808">Transferase</keyword>
<dbReference type="InterPro" id="IPR001245">
    <property type="entry name" value="Ser-Thr/Tyr_kinase_cat_dom"/>
</dbReference>
<evidence type="ECO:0000313" key="2">
    <source>
        <dbReference type="EMBL" id="KAL1568903.1"/>
    </source>
</evidence>
<organism evidence="2 3">
    <name type="scientific">Salvia divinorum</name>
    <name type="common">Maria pastora</name>
    <name type="synonym">Diviner's sage</name>
    <dbReference type="NCBI Taxonomy" id="28513"/>
    <lineage>
        <taxon>Eukaryota</taxon>
        <taxon>Viridiplantae</taxon>
        <taxon>Streptophyta</taxon>
        <taxon>Embryophyta</taxon>
        <taxon>Tracheophyta</taxon>
        <taxon>Spermatophyta</taxon>
        <taxon>Magnoliopsida</taxon>
        <taxon>eudicotyledons</taxon>
        <taxon>Gunneridae</taxon>
        <taxon>Pentapetalae</taxon>
        <taxon>asterids</taxon>
        <taxon>lamiids</taxon>
        <taxon>Lamiales</taxon>
        <taxon>Lamiaceae</taxon>
        <taxon>Nepetoideae</taxon>
        <taxon>Mentheae</taxon>
        <taxon>Salviinae</taxon>
        <taxon>Salvia</taxon>
        <taxon>Salvia subgen. Calosphace</taxon>
    </lineage>
</organism>
<keyword evidence="2" id="KW-0418">Kinase</keyword>
<dbReference type="InterPro" id="IPR011009">
    <property type="entry name" value="Kinase-like_dom_sf"/>
</dbReference>
<evidence type="ECO:0000313" key="3">
    <source>
        <dbReference type="Proteomes" id="UP001567538"/>
    </source>
</evidence>
<dbReference type="Gene3D" id="1.10.510.10">
    <property type="entry name" value="Transferase(Phosphotransferase) domain 1"/>
    <property type="match status" value="1"/>
</dbReference>
<reference evidence="2 3" key="1">
    <citation type="submission" date="2024-06" db="EMBL/GenBank/DDBJ databases">
        <title>A chromosome level genome sequence of Diviner's sage (Salvia divinorum).</title>
        <authorList>
            <person name="Ford S.A."/>
            <person name="Ro D.-K."/>
            <person name="Ness R.W."/>
            <person name="Phillips M.A."/>
        </authorList>
    </citation>
    <scope>NUCLEOTIDE SEQUENCE [LARGE SCALE GENOMIC DNA]</scope>
    <source>
        <strain evidence="2">SAF-2024a</strain>
        <tissue evidence="2">Leaf</tissue>
    </source>
</reference>
<dbReference type="PANTHER" id="PTHR27006:SF616">
    <property type="entry name" value="CYSTEINE-RICH RECEPTOR-LIKE PROTEIN KINASE 10"/>
    <property type="match status" value="1"/>
</dbReference>
<dbReference type="PANTHER" id="PTHR27006">
    <property type="entry name" value="PROMASTIGOTE SURFACE ANTIGEN PROTEIN PSA"/>
    <property type="match status" value="1"/>
</dbReference>
<dbReference type="EC" id="2.7.11.1" evidence="2"/>
<dbReference type="Proteomes" id="UP001567538">
    <property type="component" value="Unassembled WGS sequence"/>
</dbReference>
<proteinExistence type="predicted"/>
<feature type="domain" description="Serine-threonine/tyrosine-protein kinase catalytic" evidence="1">
    <location>
        <begin position="8"/>
        <end position="102"/>
    </location>
</feature>
<dbReference type="GO" id="GO:0004674">
    <property type="term" value="F:protein serine/threonine kinase activity"/>
    <property type="evidence" value="ECO:0007669"/>
    <property type="project" value="UniProtKB-KW"/>
</dbReference>
<keyword evidence="3" id="KW-1185">Reference proteome</keyword>
<dbReference type="SUPFAM" id="SSF56112">
    <property type="entry name" value="Protein kinase-like (PK-like)"/>
    <property type="match status" value="1"/>
</dbReference>
<accession>A0ABD1IJN3</accession>
<sequence>MGTRICTKQDFFNESDVFSFGVLVLEIISGQSNNSFKNVENGESVEYMLSFAWRNWRAKKMIDPALISASASRNDMLRCIRIGLLCVQENASDRPTMASVVVMLHSLSSTFREPLQPGFFVPSSDDEIKATEFSRNEATISELYLR</sequence>
<protein>
    <submittedName>
        <fullName evidence="2">Non-specific serine/threonine protein kinase</fullName>
        <ecNumber evidence="2">2.7.11.1</ecNumber>
    </submittedName>
</protein>
<gene>
    <name evidence="2" type="ORF">AAHA92_00449</name>
</gene>
<dbReference type="AlphaFoldDB" id="A0ABD1IJN3"/>